<keyword evidence="3" id="KW-1185">Reference proteome</keyword>
<accession>A0A9P8W8U0</accession>
<proteinExistence type="predicted"/>
<dbReference type="CDD" id="cd12148">
    <property type="entry name" value="fungal_TF_MHR"/>
    <property type="match status" value="1"/>
</dbReference>
<dbReference type="Proteomes" id="UP000777438">
    <property type="component" value="Unassembled WGS sequence"/>
</dbReference>
<evidence type="ECO:0000313" key="3">
    <source>
        <dbReference type="Proteomes" id="UP000777438"/>
    </source>
</evidence>
<sequence>MDSLEISPKTQGKGPREPLINFPSSTKQDDSLPVTEAKAPETQSKGPQESLDRFLHPPMQDDSLSVTETQSKDPQQELSIAPFVNITARPAFCSTVLGSVLRSLPARVFLGYEIGNNPRTLLSVETERHMPASLRASPTPLDQIKLPEPPSPGDSRITSYFSSVHRFYPILEVPEFELLLKEVRERGFSPDVGSAQVLVVLALSMIALAKPNLSDPDWSPGAELLTPAVNILLTVDMGPLRGSLIAAQSLFLAGPAQCWRMVHTASKQLQLFWSSRGGLGARRTQSTLCLFWTIFMMEWLNQIHHRESEVLNKIQTPREMPGEAGAQSLVDHPAEVISKKFTFELDQWLKDCKLDIGDSSPSIDRAVLAMRYHSSGVIISRPYLIQVCALSPYSTPEGWMVDWANRCLLHCRGCLLFAKDALREPSGSLGMFLQV</sequence>
<protein>
    <recommendedName>
        <fullName evidence="4">Transcription factor domain-containing protein</fullName>
    </recommendedName>
</protein>
<name>A0A9P8W8U0_9HYPO</name>
<comment type="caution">
    <text evidence="2">The sequence shown here is derived from an EMBL/GenBank/DDBJ whole genome shotgun (WGS) entry which is preliminary data.</text>
</comment>
<organism evidence="2 3">
    <name type="scientific">Thelonectria olida</name>
    <dbReference type="NCBI Taxonomy" id="1576542"/>
    <lineage>
        <taxon>Eukaryota</taxon>
        <taxon>Fungi</taxon>
        <taxon>Dikarya</taxon>
        <taxon>Ascomycota</taxon>
        <taxon>Pezizomycotina</taxon>
        <taxon>Sordariomycetes</taxon>
        <taxon>Hypocreomycetidae</taxon>
        <taxon>Hypocreales</taxon>
        <taxon>Nectriaceae</taxon>
        <taxon>Thelonectria</taxon>
    </lineage>
</organism>
<dbReference type="OrthoDB" id="4685598at2759"/>
<dbReference type="InterPro" id="IPR053181">
    <property type="entry name" value="EcdB-like_regulator"/>
</dbReference>
<gene>
    <name evidence="2" type="ORF">B0T10DRAFT_546577</name>
</gene>
<evidence type="ECO:0000313" key="2">
    <source>
        <dbReference type="EMBL" id="KAH6893322.1"/>
    </source>
</evidence>
<reference evidence="2 3" key="1">
    <citation type="journal article" date="2021" name="Nat. Commun.">
        <title>Genetic determinants of endophytism in the Arabidopsis root mycobiome.</title>
        <authorList>
            <person name="Mesny F."/>
            <person name="Miyauchi S."/>
            <person name="Thiergart T."/>
            <person name="Pickel B."/>
            <person name="Atanasova L."/>
            <person name="Karlsson M."/>
            <person name="Huettel B."/>
            <person name="Barry K.W."/>
            <person name="Haridas S."/>
            <person name="Chen C."/>
            <person name="Bauer D."/>
            <person name="Andreopoulos W."/>
            <person name="Pangilinan J."/>
            <person name="LaButti K."/>
            <person name="Riley R."/>
            <person name="Lipzen A."/>
            <person name="Clum A."/>
            <person name="Drula E."/>
            <person name="Henrissat B."/>
            <person name="Kohler A."/>
            <person name="Grigoriev I.V."/>
            <person name="Martin F.M."/>
            <person name="Hacquard S."/>
        </authorList>
    </citation>
    <scope>NUCLEOTIDE SEQUENCE [LARGE SCALE GENOMIC DNA]</scope>
    <source>
        <strain evidence="2 3">MPI-CAGE-CH-0241</strain>
    </source>
</reference>
<dbReference type="PANTHER" id="PTHR47785">
    <property type="entry name" value="ZN(II)2CYS6 TRANSCRIPTION FACTOR (EUROFUNG)-RELATED-RELATED"/>
    <property type="match status" value="1"/>
</dbReference>
<dbReference type="AlphaFoldDB" id="A0A9P8W8U0"/>
<dbReference type="EMBL" id="JAGPYM010000006">
    <property type="protein sequence ID" value="KAH6893322.1"/>
    <property type="molecule type" value="Genomic_DNA"/>
</dbReference>
<evidence type="ECO:0008006" key="4">
    <source>
        <dbReference type="Google" id="ProtNLM"/>
    </source>
</evidence>
<feature type="region of interest" description="Disordered" evidence="1">
    <location>
        <begin position="1"/>
        <end position="74"/>
    </location>
</feature>
<evidence type="ECO:0000256" key="1">
    <source>
        <dbReference type="SAM" id="MobiDB-lite"/>
    </source>
</evidence>